<name>A0A354M132_9BACT</name>
<reference evidence="4 5" key="1">
    <citation type="journal article" date="2018" name="Nat. Biotechnol.">
        <title>A standardized bacterial taxonomy based on genome phylogeny substantially revises the tree of life.</title>
        <authorList>
            <person name="Parks D.H."/>
            <person name="Chuvochina M."/>
            <person name="Waite D.W."/>
            <person name="Rinke C."/>
            <person name="Skarshewski A."/>
            <person name="Chaumeil P.A."/>
            <person name="Hugenholtz P."/>
        </authorList>
    </citation>
    <scope>NUCLEOTIDE SEQUENCE [LARGE SCALE GENOMIC DNA]</scope>
    <source>
        <strain evidence="4">UBA11482</strain>
    </source>
</reference>
<dbReference type="FunFam" id="2.60.120.1440:FF:000001">
    <property type="entry name" value="Putative anti-sigma factor"/>
    <property type="match status" value="1"/>
</dbReference>
<dbReference type="Gene3D" id="2.60.120.1440">
    <property type="match status" value="1"/>
</dbReference>
<dbReference type="InterPro" id="IPR006860">
    <property type="entry name" value="FecR"/>
</dbReference>
<dbReference type="InterPro" id="IPR012373">
    <property type="entry name" value="Ferrdict_sens_TM"/>
</dbReference>
<feature type="transmembrane region" description="Helical" evidence="1">
    <location>
        <begin position="86"/>
        <end position="108"/>
    </location>
</feature>
<evidence type="ECO:0000313" key="5">
    <source>
        <dbReference type="Proteomes" id="UP000262954"/>
    </source>
</evidence>
<protein>
    <submittedName>
        <fullName evidence="4">Anti-sigma factor</fullName>
    </submittedName>
</protein>
<feature type="domain" description="Protein FecR C-terminal" evidence="3">
    <location>
        <begin position="263"/>
        <end position="328"/>
    </location>
</feature>
<dbReference type="AlphaFoldDB" id="A0A354M132"/>
<dbReference type="Gene3D" id="3.55.50.30">
    <property type="match status" value="1"/>
</dbReference>
<dbReference type="PANTHER" id="PTHR30273">
    <property type="entry name" value="PERIPLASMIC SIGNAL SENSOR AND SIGMA FACTOR ACTIVATOR FECR-RELATED"/>
    <property type="match status" value="1"/>
</dbReference>
<comment type="caution">
    <text evidence="4">The sequence shown here is derived from an EMBL/GenBank/DDBJ whole genome shotgun (WGS) entry which is preliminary data.</text>
</comment>
<organism evidence="4 5">
    <name type="scientific">Coprobacter fastidiosus</name>
    <dbReference type="NCBI Taxonomy" id="1099853"/>
    <lineage>
        <taxon>Bacteria</taxon>
        <taxon>Pseudomonadati</taxon>
        <taxon>Bacteroidota</taxon>
        <taxon>Bacteroidia</taxon>
        <taxon>Bacteroidales</taxon>
        <taxon>Barnesiellaceae</taxon>
        <taxon>Coprobacter</taxon>
    </lineage>
</organism>
<feature type="domain" description="FecR protein" evidence="2">
    <location>
        <begin position="125"/>
        <end position="216"/>
    </location>
</feature>
<dbReference type="Pfam" id="PF04773">
    <property type="entry name" value="FecR"/>
    <property type="match status" value="1"/>
</dbReference>
<dbReference type="PIRSF" id="PIRSF018266">
    <property type="entry name" value="FecR"/>
    <property type="match status" value="1"/>
</dbReference>
<accession>A0A354M132</accession>
<dbReference type="Pfam" id="PF16344">
    <property type="entry name" value="FecR_C"/>
    <property type="match status" value="1"/>
</dbReference>
<sequence>MNELDEILLLKYLQNNCSEEELAIVNSWMNLSKNNRNRLLEMERIWHSGDKIRFAKESHILRAEKLLYSRIKDIEEKKQNISKSKWLYSTIKYAAAIIILFIGTYFAINYFRFNVTDYEIVTTSKTDPVRQIILPDGTKVWLNHSSILKYPKKFTEKKRVVELEGEAYFEVTKDTKRPFSVQNETLDVQVLGTVFNMNCDKNRQLAEVSLIRGSVKVTGKHDEGMIVLSSGQKAELNKSTKQMHVRTFNTQLDAVWHDGMIPFEDATISEIVSTLQHLYKTEIILSPDIDKSTYSGVLYQKENLDSVLLNLTLAMPIEYTKNEGKIYIKPIKR</sequence>
<dbReference type="InterPro" id="IPR032508">
    <property type="entry name" value="FecR_C"/>
</dbReference>
<proteinExistence type="predicted"/>
<evidence type="ECO:0000259" key="2">
    <source>
        <dbReference type="Pfam" id="PF04773"/>
    </source>
</evidence>
<keyword evidence="1" id="KW-0472">Membrane</keyword>
<evidence type="ECO:0000313" key="4">
    <source>
        <dbReference type="EMBL" id="HBJ08221.1"/>
    </source>
</evidence>
<dbReference type="Proteomes" id="UP000262954">
    <property type="component" value="Unassembled WGS sequence"/>
</dbReference>
<gene>
    <name evidence="4" type="ORF">DDY73_04390</name>
</gene>
<dbReference type="EMBL" id="DNWC01000057">
    <property type="protein sequence ID" value="HBJ08221.1"/>
    <property type="molecule type" value="Genomic_DNA"/>
</dbReference>
<dbReference type="PANTHER" id="PTHR30273:SF2">
    <property type="entry name" value="PROTEIN FECR"/>
    <property type="match status" value="1"/>
</dbReference>
<keyword evidence="1" id="KW-1133">Transmembrane helix</keyword>
<evidence type="ECO:0000256" key="1">
    <source>
        <dbReference type="SAM" id="Phobius"/>
    </source>
</evidence>
<keyword evidence="1" id="KW-0812">Transmembrane</keyword>
<dbReference type="GO" id="GO:0016989">
    <property type="term" value="F:sigma factor antagonist activity"/>
    <property type="evidence" value="ECO:0007669"/>
    <property type="project" value="TreeGrafter"/>
</dbReference>
<evidence type="ECO:0000259" key="3">
    <source>
        <dbReference type="Pfam" id="PF16344"/>
    </source>
</evidence>